<name>F2IIB8_FLUTR</name>
<evidence type="ECO:0000256" key="8">
    <source>
        <dbReference type="ARBA" id="ARBA00042242"/>
    </source>
</evidence>
<accession>F2IIB8</accession>
<keyword evidence="3 10" id="KW-0436">Ligase</keyword>
<keyword evidence="5 10" id="KW-0658">Purine biosynthesis</keyword>
<evidence type="ECO:0000256" key="1">
    <source>
        <dbReference type="ARBA" id="ARBA00005174"/>
    </source>
</evidence>
<reference evidence="13 14" key="1">
    <citation type="journal article" date="2011" name="Stand. Genomic Sci.">
        <title>Complete genome sequence of the gliding freshwater bacterium Fluviicola taffensis type strain (RW262).</title>
        <authorList>
            <person name="Woyke T."/>
            <person name="Chertkov O."/>
            <person name="Lapidus A."/>
            <person name="Nolan M."/>
            <person name="Lucas S."/>
            <person name="Del Rio T.G."/>
            <person name="Tice H."/>
            <person name="Cheng J.F."/>
            <person name="Tapia R."/>
            <person name="Han C."/>
            <person name="Goodwin L."/>
            <person name="Pitluck S."/>
            <person name="Liolios K."/>
            <person name="Pagani I."/>
            <person name="Ivanova N."/>
            <person name="Huntemann M."/>
            <person name="Mavromatis K."/>
            <person name="Mikhailova N."/>
            <person name="Pati A."/>
            <person name="Chen A."/>
            <person name="Palaniappan K."/>
            <person name="Land M."/>
            <person name="Hauser L."/>
            <person name="Brambilla E.M."/>
            <person name="Rohde M."/>
            <person name="Mwirichia R."/>
            <person name="Sikorski J."/>
            <person name="Tindall B.J."/>
            <person name="Goker M."/>
            <person name="Bristow J."/>
            <person name="Eisen J.A."/>
            <person name="Markowitz V."/>
            <person name="Hugenholtz P."/>
            <person name="Klenk H.P."/>
            <person name="Kyrpides N.C."/>
        </authorList>
    </citation>
    <scope>NUCLEOTIDE SEQUENCE [LARGE SCALE GENOMIC DNA]</scope>
    <source>
        <strain evidence="14">DSM 16823 / RW262 / RW262</strain>
    </source>
</reference>
<evidence type="ECO:0000256" key="9">
    <source>
        <dbReference type="ARBA" id="ARBA00042864"/>
    </source>
</evidence>
<evidence type="ECO:0000256" key="3">
    <source>
        <dbReference type="ARBA" id="ARBA00022598"/>
    </source>
</evidence>
<dbReference type="eggNOG" id="COG0151">
    <property type="taxonomic scope" value="Bacteria"/>
</dbReference>
<evidence type="ECO:0000259" key="12">
    <source>
        <dbReference type="PROSITE" id="PS50975"/>
    </source>
</evidence>
<dbReference type="InterPro" id="IPR020562">
    <property type="entry name" value="PRibGlycinamide_synth_N"/>
</dbReference>
<dbReference type="Gene3D" id="3.30.1490.20">
    <property type="entry name" value="ATP-grasp fold, A domain"/>
    <property type="match status" value="1"/>
</dbReference>
<dbReference type="InterPro" id="IPR020561">
    <property type="entry name" value="PRibGlycinamid_synth_ATP-grasp"/>
</dbReference>
<dbReference type="AlphaFoldDB" id="F2IIB8"/>
<dbReference type="GO" id="GO:0006189">
    <property type="term" value="P:'de novo' IMP biosynthetic process"/>
    <property type="evidence" value="ECO:0007669"/>
    <property type="project" value="UniProtKB-UniRule"/>
</dbReference>
<dbReference type="Pfam" id="PF02843">
    <property type="entry name" value="GARS_C"/>
    <property type="match status" value="1"/>
</dbReference>
<dbReference type="STRING" id="755732.Fluta_1840"/>
<comment type="similarity">
    <text evidence="7 10">Belongs to the GARS family.</text>
</comment>
<dbReference type="InterPro" id="IPR011761">
    <property type="entry name" value="ATP-grasp"/>
</dbReference>
<dbReference type="HOGENOM" id="CLU_027420_3_1_10"/>
<dbReference type="SMART" id="SM01210">
    <property type="entry name" value="GARS_C"/>
    <property type="match status" value="1"/>
</dbReference>
<dbReference type="InterPro" id="IPR013815">
    <property type="entry name" value="ATP_grasp_subdomain_1"/>
</dbReference>
<dbReference type="Gene3D" id="3.90.600.10">
    <property type="entry name" value="Phosphoribosylglycinamide synthetase, C-terminal domain"/>
    <property type="match status" value="1"/>
</dbReference>
<evidence type="ECO:0000256" key="6">
    <source>
        <dbReference type="ARBA" id="ARBA00022840"/>
    </source>
</evidence>
<dbReference type="PANTHER" id="PTHR43472">
    <property type="entry name" value="PHOSPHORIBOSYLAMINE--GLYCINE LIGASE"/>
    <property type="match status" value="1"/>
</dbReference>
<evidence type="ECO:0000256" key="11">
    <source>
        <dbReference type="PROSITE-ProRule" id="PRU00409"/>
    </source>
</evidence>
<dbReference type="HAMAP" id="MF_00138">
    <property type="entry name" value="GARS"/>
    <property type="match status" value="1"/>
</dbReference>
<dbReference type="InterPro" id="IPR000115">
    <property type="entry name" value="PRibGlycinamide_synth"/>
</dbReference>
<evidence type="ECO:0000256" key="7">
    <source>
        <dbReference type="ARBA" id="ARBA00038345"/>
    </source>
</evidence>
<dbReference type="GO" id="GO:0009113">
    <property type="term" value="P:purine nucleobase biosynthetic process"/>
    <property type="evidence" value="ECO:0007669"/>
    <property type="project" value="InterPro"/>
</dbReference>
<evidence type="ECO:0000313" key="13">
    <source>
        <dbReference type="EMBL" id="AEA43827.1"/>
    </source>
</evidence>
<dbReference type="SMART" id="SM01209">
    <property type="entry name" value="GARS_A"/>
    <property type="match status" value="1"/>
</dbReference>
<dbReference type="InterPro" id="IPR016185">
    <property type="entry name" value="PreATP-grasp_dom_sf"/>
</dbReference>
<proteinExistence type="inferred from homology"/>
<evidence type="ECO:0000313" key="14">
    <source>
        <dbReference type="Proteomes" id="UP000007463"/>
    </source>
</evidence>
<comment type="pathway">
    <text evidence="1 10">Purine metabolism; IMP biosynthesis via de novo pathway; N(1)-(5-phospho-D-ribosyl)glycinamide from 5-phospho-alpha-D-ribose 1-diphosphate: step 2/2.</text>
</comment>
<organism evidence="13 14">
    <name type="scientific">Fluviicola taffensis (strain DSM 16823 / NCIMB 13979 / RW262)</name>
    <dbReference type="NCBI Taxonomy" id="755732"/>
    <lineage>
        <taxon>Bacteria</taxon>
        <taxon>Pseudomonadati</taxon>
        <taxon>Bacteroidota</taxon>
        <taxon>Flavobacteriia</taxon>
        <taxon>Flavobacteriales</taxon>
        <taxon>Crocinitomicaceae</taxon>
        <taxon>Fluviicola</taxon>
    </lineage>
</organism>
<dbReference type="Gene3D" id="3.30.470.20">
    <property type="entry name" value="ATP-grasp fold, B domain"/>
    <property type="match status" value="1"/>
</dbReference>
<dbReference type="InterPro" id="IPR037123">
    <property type="entry name" value="PRibGlycinamide_synth_C_sf"/>
</dbReference>
<sequence>MRILLLGSGGREHAIAWKIAKSSHLEKLFIAPGNAGTRLHGTNVDMSATDFSAIKAFVLAENVNMVIVGPEDPLVLGIHDFFLADAQLKSVPVIGPNKEAAQLEGSKDFAKAFMMRHNIPTAKYATFTKDTLEQGYKFLEGMKAPYVLKADGLAAGKGVLIPETLPEAKAELKSMLADAKFGDASSRVVIEQFLKGIECSVFVLTDGDSYKILPEAKDYKRIGEGDTGLNTGGMGAVSPVSFCDKTFMDKIENQIIIPTVKGLKSEGIVYKGFIFFGIINVKGEPYVIEYNCRMGDPETEVVMPRLKSDLIDLLEGVATNTLSECDIQFEERSACTIMMVSGGYPDAYQKGKVINGINSVTDSLVFHAGTSSDGPVVLSNGGRVLAVTSYGRNLEAALERSYASIEKISFDDAYFRTDIGFDVLSKKN</sequence>
<evidence type="ECO:0000256" key="4">
    <source>
        <dbReference type="ARBA" id="ARBA00022741"/>
    </source>
</evidence>
<keyword evidence="14" id="KW-1185">Reference proteome</keyword>
<dbReference type="PROSITE" id="PS50975">
    <property type="entry name" value="ATP_GRASP"/>
    <property type="match status" value="1"/>
</dbReference>
<dbReference type="GO" id="GO:0004637">
    <property type="term" value="F:phosphoribosylamine-glycine ligase activity"/>
    <property type="evidence" value="ECO:0007669"/>
    <property type="project" value="UniProtKB-UniRule"/>
</dbReference>
<evidence type="ECO:0000256" key="5">
    <source>
        <dbReference type="ARBA" id="ARBA00022755"/>
    </source>
</evidence>
<dbReference type="PANTHER" id="PTHR43472:SF1">
    <property type="entry name" value="PHOSPHORIBOSYLAMINE--GLYCINE LIGASE, CHLOROPLASTIC"/>
    <property type="match status" value="1"/>
</dbReference>
<dbReference type="EC" id="6.3.4.13" evidence="2 10"/>
<feature type="domain" description="ATP-grasp" evidence="12">
    <location>
        <begin position="111"/>
        <end position="319"/>
    </location>
</feature>
<dbReference type="SUPFAM" id="SSF51246">
    <property type="entry name" value="Rudiment single hybrid motif"/>
    <property type="match status" value="1"/>
</dbReference>
<keyword evidence="6 11" id="KW-0067">ATP-binding</keyword>
<dbReference type="GO" id="GO:0005524">
    <property type="term" value="F:ATP binding"/>
    <property type="evidence" value="ECO:0007669"/>
    <property type="project" value="UniProtKB-UniRule"/>
</dbReference>
<dbReference type="Pfam" id="PF01071">
    <property type="entry name" value="GARS_A"/>
    <property type="match status" value="1"/>
</dbReference>
<reference evidence="14" key="2">
    <citation type="submission" date="2011-02" db="EMBL/GenBank/DDBJ databases">
        <title>The complete genome of Fluviicola taffensis DSM 16823.</title>
        <authorList>
            <consortium name="US DOE Joint Genome Institute (JGI-PGF)"/>
            <person name="Lucas S."/>
            <person name="Copeland A."/>
            <person name="Lapidus A."/>
            <person name="Bruce D."/>
            <person name="Goodwin L."/>
            <person name="Pitluck S."/>
            <person name="Kyrpides N."/>
            <person name="Mavromatis K."/>
            <person name="Ivanova N."/>
            <person name="Mikhailova N."/>
            <person name="Pagani I."/>
            <person name="Chertkov O."/>
            <person name="Detter J.C."/>
            <person name="Han C."/>
            <person name="Tapia R."/>
            <person name="Land M."/>
            <person name="Hauser L."/>
            <person name="Markowitz V."/>
            <person name="Cheng J.-F."/>
            <person name="Hugenholtz P."/>
            <person name="Woyke T."/>
            <person name="Wu D."/>
            <person name="Tindall B."/>
            <person name="Pomrenke H.G."/>
            <person name="Brambilla E."/>
            <person name="Klenk H.-P."/>
            <person name="Eisen J.A."/>
        </authorList>
    </citation>
    <scope>NUCLEOTIDE SEQUENCE [LARGE SCALE GENOMIC DNA]</scope>
    <source>
        <strain evidence="14">DSM 16823 / RW262 / RW262</strain>
    </source>
</reference>
<dbReference type="RefSeq" id="WP_013686597.1">
    <property type="nucleotide sequence ID" value="NC_015321.1"/>
</dbReference>
<dbReference type="KEGG" id="fte:Fluta_1840"/>
<dbReference type="SUPFAM" id="SSF56059">
    <property type="entry name" value="Glutathione synthetase ATP-binding domain-like"/>
    <property type="match status" value="1"/>
</dbReference>
<dbReference type="UniPathway" id="UPA00074">
    <property type="reaction ID" value="UER00125"/>
</dbReference>
<keyword evidence="4 11" id="KW-0547">Nucleotide-binding</keyword>
<dbReference type="SUPFAM" id="SSF52440">
    <property type="entry name" value="PreATP-grasp domain"/>
    <property type="match status" value="1"/>
</dbReference>
<dbReference type="NCBIfam" id="TIGR00877">
    <property type="entry name" value="purD"/>
    <property type="match status" value="1"/>
</dbReference>
<protein>
    <recommendedName>
        <fullName evidence="2 10">Phosphoribosylamine--glycine ligase</fullName>
        <ecNumber evidence="2 10">6.3.4.13</ecNumber>
    </recommendedName>
    <alternativeName>
        <fullName evidence="10">GARS</fullName>
    </alternativeName>
    <alternativeName>
        <fullName evidence="8 10">Glycinamide ribonucleotide synthetase</fullName>
    </alternativeName>
    <alternativeName>
        <fullName evidence="9 10">Phosphoribosylglycinamide synthetase</fullName>
    </alternativeName>
</protein>
<dbReference type="Proteomes" id="UP000007463">
    <property type="component" value="Chromosome"/>
</dbReference>
<gene>
    <name evidence="10" type="primary">purD</name>
    <name evidence="13" type="ordered locus">Fluta_1840</name>
</gene>
<dbReference type="EMBL" id="CP002542">
    <property type="protein sequence ID" value="AEA43827.1"/>
    <property type="molecule type" value="Genomic_DNA"/>
</dbReference>
<dbReference type="Pfam" id="PF02844">
    <property type="entry name" value="GARS_N"/>
    <property type="match status" value="1"/>
</dbReference>
<dbReference type="InterPro" id="IPR011054">
    <property type="entry name" value="Rudment_hybrid_motif"/>
</dbReference>
<evidence type="ECO:0000256" key="10">
    <source>
        <dbReference type="HAMAP-Rule" id="MF_00138"/>
    </source>
</evidence>
<evidence type="ECO:0000256" key="2">
    <source>
        <dbReference type="ARBA" id="ARBA00013255"/>
    </source>
</evidence>
<comment type="catalytic activity">
    <reaction evidence="10">
        <text>5-phospho-beta-D-ribosylamine + glycine + ATP = N(1)-(5-phospho-beta-D-ribosyl)glycinamide + ADP + phosphate + H(+)</text>
        <dbReference type="Rhea" id="RHEA:17453"/>
        <dbReference type="ChEBI" id="CHEBI:15378"/>
        <dbReference type="ChEBI" id="CHEBI:30616"/>
        <dbReference type="ChEBI" id="CHEBI:43474"/>
        <dbReference type="ChEBI" id="CHEBI:57305"/>
        <dbReference type="ChEBI" id="CHEBI:58681"/>
        <dbReference type="ChEBI" id="CHEBI:143788"/>
        <dbReference type="ChEBI" id="CHEBI:456216"/>
        <dbReference type="EC" id="6.3.4.13"/>
    </reaction>
</comment>
<dbReference type="InterPro" id="IPR020560">
    <property type="entry name" value="PRibGlycinamide_synth_C-dom"/>
</dbReference>
<dbReference type="OrthoDB" id="9807240at2"/>
<dbReference type="Gene3D" id="3.40.50.20">
    <property type="match status" value="1"/>
</dbReference>
<dbReference type="GO" id="GO:0046872">
    <property type="term" value="F:metal ion binding"/>
    <property type="evidence" value="ECO:0007669"/>
    <property type="project" value="InterPro"/>
</dbReference>